<dbReference type="GO" id="GO:0016758">
    <property type="term" value="F:hexosyltransferase activity"/>
    <property type="evidence" value="ECO:0007669"/>
    <property type="project" value="UniProtKB-ARBA"/>
</dbReference>
<feature type="domain" description="Glycosyltransferase 2-like" evidence="1">
    <location>
        <begin position="15"/>
        <end position="178"/>
    </location>
</feature>
<dbReference type="Proteomes" id="UP000093226">
    <property type="component" value="Unassembled WGS sequence"/>
</dbReference>
<sequence length="295" mass="34806">MEINNFMINIQSLVSIIVPCYNQAQYLDECLRSVIEQSYTNWECIIINDGSSDNTREIAHQWLKKDSRFQYIYKENGGLSSARNTGLKIARGDYIQFLDSDDMLNRFKLEKQLDCFTSAIDIVICDYFPFDNETKAFKRERYMNPFPSSNQFKIEIISKWESGLSIPCHCILFKSKLLNQNEQIIRFEESLPNHEDWVFWVKVFYYSQGISNLSYSLADYRIHQESMCSDYVTMKEGFRLAGKLNLLFFENLNEGKFIKLCQEKLDSFVEKKKTFNIIKVIKLFLPPIIFKVVKK</sequence>
<dbReference type="EMBL" id="LVEO01000026">
    <property type="protein sequence ID" value="OCB69062.1"/>
    <property type="molecule type" value="Genomic_DNA"/>
</dbReference>
<dbReference type="InterPro" id="IPR029044">
    <property type="entry name" value="Nucleotide-diphossugar_trans"/>
</dbReference>
<reference evidence="3" key="1">
    <citation type="submission" date="2016-03" db="EMBL/GenBank/DDBJ databases">
        <title>Draft genome sequence of Paenibacillus glacialis DSM 22343.</title>
        <authorList>
            <person name="Shin S.-K."/>
            <person name="Yi H."/>
        </authorList>
    </citation>
    <scope>NUCLEOTIDE SEQUENCE [LARGE SCALE GENOMIC DNA]</scope>
    <source>
        <strain evidence="3">NBRC 105008</strain>
    </source>
</reference>
<dbReference type="InterPro" id="IPR001173">
    <property type="entry name" value="Glyco_trans_2-like"/>
</dbReference>
<dbReference type="SUPFAM" id="SSF53448">
    <property type="entry name" value="Nucleotide-diphospho-sugar transferases"/>
    <property type="match status" value="1"/>
</dbReference>
<protein>
    <recommendedName>
        <fullName evidence="1">Glycosyltransferase 2-like domain-containing protein</fullName>
    </recommendedName>
</protein>
<name>A0A1B9DH64_9FLAO</name>
<dbReference type="Gene3D" id="3.90.550.10">
    <property type="entry name" value="Spore Coat Polysaccharide Biosynthesis Protein SpsA, Chain A"/>
    <property type="match status" value="1"/>
</dbReference>
<gene>
    <name evidence="2" type="ORF">FBGL_13580</name>
</gene>
<dbReference type="Pfam" id="PF00535">
    <property type="entry name" value="Glycos_transf_2"/>
    <property type="match status" value="1"/>
</dbReference>
<evidence type="ECO:0000313" key="3">
    <source>
        <dbReference type="Proteomes" id="UP000093226"/>
    </source>
</evidence>
<organism evidence="2 3">
    <name type="scientific">Flavobacterium glycines</name>
    <dbReference type="NCBI Taxonomy" id="551990"/>
    <lineage>
        <taxon>Bacteria</taxon>
        <taxon>Pseudomonadati</taxon>
        <taxon>Bacteroidota</taxon>
        <taxon>Flavobacteriia</taxon>
        <taxon>Flavobacteriales</taxon>
        <taxon>Flavobacteriaceae</taxon>
        <taxon>Flavobacterium</taxon>
    </lineage>
</organism>
<dbReference type="PANTHER" id="PTHR22916">
    <property type="entry name" value="GLYCOSYLTRANSFERASE"/>
    <property type="match status" value="1"/>
</dbReference>
<evidence type="ECO:0000259" key="1">
    <source>
        <dbReference type="Pfam" id="PF00535"/>
    </source>
</evidence>
<evidence type="ECO:0000313" key="2">
    <source>
        <dbReference type="EMBL" id="OCB69062.1"/>
    </source>
</evidence>
<comment type="caution">
    <text evidence="2">The sequence shown here is derived from an EMBL/GenBank/DDBJ whole genome shotgun (WGS) entry which is preliminary data.</text>
</comment>
<accession>A0A1B9DH64</accession>
<dbReference type="STRING" id="551990.SAMN05192550_2261"/>
<dbReference type="AlphaFoldDB" id="A0A1B9DH64"/>
<dbReference type="CDD" id="cd00761">
    <property type="entry name" value="Glyco_tranf_GTA_type"/>
    <property type="match status" value="1"/>
</dbReference>
<proteinExistence type="predicted"/>
<dbReference type="PANTHER" id="PTHR22916:SF3">
    <property type="entry name" value="UDP-GLCNAC:BETAGAL BETA-1,3-N-ACETYLGLUCOSAMINYLTRANSFERASE-LIKE PROTEIN 1"/>
    <property type="match status" value="1"/>
</dbReference>